<name>L0DJP3_SINAD</name>
<feature type="transmembrane region" description="Helical" evidence="5">
    <location>
        <begin position="83"/>
        <end position="102"/>
    </location>
</feature>
<dbReference type="PANTHER" id="PTHR37422:SF21">
    <property type="entry name" value="EXOQ-LIKE PROTEIN"/>
    <property type="match status" value="1"/>
</dbReference>
<dbReference type="PANTHER" id="PTHR37422">
    <property type="entry name" value="TEICHURONIC ACID BIOSYNTHESIS PROTEIN TUAE"/>
    <property type="match status" value="1"/>
</dbReference>
<dbReference type="KEGG" id="saci:Sinac_5463"/>
<feature type="transmembrane region" description="Helical" evidence="5">
    <location>
        <begin position="335"/>
        <end position="354"/>
    </location>
</feature>
<evidence type="ECO:0000259" key="6">
    <source>
        <dbReference type="Pfam" id="PF04932"/>
    </source>
</evidence>
<evidence type="ECO:0000256" key="5">
    <source>
        <dbReference type="SAM" id="Phobius"/>
    </source>
</evidence>
<dbReference type="HOGENOM" id="CLU_048256_0_0_0"/>
<feature type="transmembrane region" description="Helical" evidence="5">
    <location>
        <begin position="200"/>
        <end position="215"/>
    </location>
</feature>
<evidence type="ECO:0000256" key="2">
    <source>
        <dbReference type="ARBA" id="ARBA00022692"/>
    </source>
</evidence>
<feature type="transmembrane region" description="Helical" evidence="5">
    <location>
        <begin position="174"/>
        <end position="193"/>
    </location>
</feature>
<proteinExistence type="predicted"/>
<organism evidence="7 8">
    <name type="scientific">Singulisphaera acidiphila (strain ATCC BAA-1392 / DSM 18658 / VKM B-2454 / MOB10)</name>
    <dbReference type="NCBI Taxonomy" id="886293"/>
    <lineage>
        <taxon>Bacteria</taxon>
        <taxon>Pseudomonadati</taxon>
        <taxon>Planctomycetota</taxon>
        <taxon>Planctomycetia</taxon>
        <taxon>Isosphaerales</taxon>
        <taxon>Isosphaeraceae</taxon>
        <taxon>Singulisphaera</taxon>
    </lineage>
</organism>
<feature type="transmembrane region" description="Helical" evidence="5">
    <location>
        <begin position="7"/>
        <end position="32"/>
    </location>
</feature>
<dbReference type="InterPro" id="IPR007016">
    <property type="entry name" value="O-antigen_ligase-rel_domated"/>
</dbReference>
<evidence type="ECO:0000313" key="7">
    <source>
        <dbReference type="EMBL" id="AGA29609.1"/>
    </source>
</evidence>
<dbReference type="eggNOG" id="COG3307">
    <property type="taxonomic scope" value="Bacteria"/>
</dbReference>
<protein>
    <submittedName>
        <fullName evidence="7">Lipid A core-O-antigen ligase-like enyme</fullName>
    </submittedName>
</protein>
<feature type="transmembrane region" description="Helical" evidence="5">
    <location>
        <begin position="135"/>
        <end position="154"/>
    </location>
</feature>
<dbReference type="AlphaFoldDB" id="L0DJP3"/>
<feature type="transmembrane region" description="Helical" evidence="5">
    <location>
        <begin position="221"/>
        <end position="238"/>
    </location>
</feature>
<feature type="transmembrane region" description="Helical" evidence="5">
    <location>
        <begin position="245"/>
        <end position="265"/>
    </location>
</feature>
<feature type="domain" description="O-antigen ligase-related" evidence="6">
    <location>
        <begin position="209"/>
        <end position="342"/>
    </location>
</feature>
<dbReference type="Proteomes" id="UP000010798">
    <property type="component" value="Chromosome"/>
</dbReference>
<accession>L0DJP3</accession>
<keyword evidence="8" id="KW-1185">Reference proteome</keyword>
<evidence type="ECO:0000256" key="1">
    <source>
        <dbReference type="ARBA" id="ARBA00004141"/>
    </source>
</evidence>
<dbReference type="STRING" id="886293.Sinac_5463"/>
<keyword evidence="3 5" id="KW-1133">Transmembrane helix</keyword>
<evidence type="ECO:0000256" key="4">
    <source>
        <dbReference type="ARBA" id="ARBA00023136"/>
    </source>
</evidence>
<keyword evidence="4 5" id="KW-0472">Membrane</keyword>
<dbReference type="OrthoDB" id="271729at2"/>
<reference evidence="7 8" key="1">
    <citation type="submission" date="2012-02" db="EMBL/GenBank/DDBJ databases">
        <title>Complete sequence of chromosome of Singulisphaera acidiphila DSM 18658.</title>
        <authorList>
            <consortium name="US DOE Joint Genome Institute (JGI-PGF)"/>
            <person name="Lucas S."/>
            <person name="Copeland A."/>
            <person name="Lapidus A."/>
            <person name="Glavina del Rio T."/>
            <person name="Dalin E."/>
            <person name="Tice H."/>
            <person name="Bruce D."/>
            <person name="Goodwin L."/>
            <person name="Pitluck S."/>
            <person name="Peters L."/>
            <person name="Ovchinnikova G."/>
            <person name="Chertkov O."/>
            <person name="Kyrpides N."/>
            <person name="Mavromatis K."/>
            <person name="Ivanova N."/>
            <person name="Brettin T."/>
            <person name="Detter J.C."/>
            <person name="Han C."/>
            <person name="Larimer F."/>
            <person name="Land M."/>
            <person name="Hauser L."/>
            <person name="Markowitz V."/>
            <person name="Cheng J.-F."/>
            <person name="Hugenholtz P."/>
            <person name="Woyke T."/>
            <person name="Wu D."/>
            <person name="Tindall B."/>
            <person name="Pomrenke H."/>
            <person name="Brambilla E."/>
            <person name="Klenk H.-P."/>
            <person name="Eisen J.A."/>
        </authorList>
    </citation>
    <scope>NUCLEOTIDE SEQUENCE [LARGE SCALE GENOMIC DNA]</scope>
    <source>
        <strain evidence="8">ATCC BAA-1392 / DSM 18658 / VKM B-2454 / MOB10</strain>
    </source>
</reference>
<dbReference type="EMBL" id="CP003364">
    <property type="protein sequence ID" value="AGA29609.1"/>
    <property type="molecule type" value="Genomic_DNA"/>
</dbReference>
<comment type="subcellular location">
    <subcellularLocation>
        <location evidence="1">Membrane</location>
        <topology evidence="1">Multi-pass membrane protein</topology>
    </subcellularLocation>
</comment>
<keyword evidence="7" id="KW-0436">Ligase</keyword>
<evidence type="ECO:0000256" key="3">
    <source>
        <dbReference type="ARBA" id="ARBA00022989"/>
    </source>
</evidence>
<feature type="transmembrane region" description="Helical" evidence="5">
    <location>
        <begin position="375"/>
        <end position="396"/>
    </location>
</feature>
<evidence type="ECO:0000313" key="8">
    <source>
        <dbReference type="Proteomes" id="UP000010798"/>
    </source>
</evidence>
<dbReference type="GO" id="GO:0016874">
    <property type="term" value="F:ligase activity"/>
    <property type="evidence" value="ECO:0007669"/>
    <property type="project" value="UniProtKB-KW"/>
</dbReference>
<feature type="transmembrane region" description="Helical" evidence="5">
    <location>
        <begin position="52"/>
        <end position="71"/>
    </location>
</feature>
<sequence>MGFKGFLIIGLFGVCSLWALSEPFAGIVAYVVHYHTYPENSWWGRGLATSGIRYSLAISVALATGTLLNLKRLPYGRLISRQEGLYLVLLGWIFVSGLIHGQETREDVVGKMLKMAVFLLSLTHIVVTPRRFHQFLWVLVFCSLYLGHECFTAPSSMYVNGRLEGVGGPDFGDANALAAHMVALLPLIGVRFLRSGWKSKLICFAAGGLIANGIVQTRSRGGYLASMVAVGVMLALAPKGQRKQILILVALGAMGALTVVDTAYLERMGTLKSGEREKDESAMSRIRFWKAGIRMAVDNPLGVGPGNFHTHIGEYLPEEAGRDTHNTYVRCVAELGWPGLGLVTLLIANAYLTLSRIRRSALNSPSLQECAWNAFGLQMSLSGYLTSSMFISATYIEMFWWLLLLPAALERATANAVSGEGV</sequence>
<feature type="transmembrane region" description="Helical" evidence="5">
    <location>
        <begin position="108"/>
        <end position="128"/>
    </location>
</feature>
<dbReference type="Pfam" id="PF04932">
    <property type="entry name" value="Wzy_C"/>
    <property type="match status" value="1"/>
</dbReference>
<dbReference type="GO" id="GO:0016020">
    <property type="term" value="C:membrane"/>
    <property type="evidence" value="ECO:0007669"/>
    <property type="project" value="UniProtKB-SubCell"/>
</dbReference>
<dbReference type="InterPro" id="IPR051533">
    <property type="entry name" value="WaaL-like"/>
</dbReference>
<dbReference type="RefSeq" id="WP_015248710.1">
    <property type="nucleotide sequence ID" value="NC_019892.1"/>
</dbReference>
<keyword evidence="2 5" id="KW-0812">Transmembrane</keyword>
<gene>
    <name evidence="7" type="ordered locus">Sinac_5463</name>
</gene>